<dbReference type="InParanoid" id="B0E003"/>
<evidence type="ECO:0000313" key="8">
    <source>
        <dbReference type="Proteomes" id="UP000001194"/>
    </source>
</evidence>
<evidence type="ECO:0000256" key="2">
    <source>
        <dbReference type="ARBA" id="ARBA00010446"/>
    </source>
</evidence>
<dbReference type="RefSeq" id="XP_001889505.1">
    <property type="nucleotide sequence ID" value="XM_001889470.1"/>
</dbReference>
<dbReference type="SMART" id="SM00075">
    <property type="entry name" value="HYDRO"/>
    <property type="match status" value="1"/>
</dbReference>
<dbReference type="AlphaFoldDB" id="B0E003"/>
<comment type="similarity">
    <text evidence="2 6">Belongs to the fungal hydrophobin family.</text>
</comment>
<evidence type="ECO:0000256" key="5">
    <source>
        <dbReference type="ARBA" id="ARBA00023157"/>
    </source>
</evidence>
<dbReference type="Pfam" id="PF01185">
    <property type="entry name" value="Hydrophobin"/>
    <property type="match status" value="1"/>
</dbReference>
<keyword evidence="5 6" id="KW-1015">Disulfide bond</keyword>
<protein>
    <recommendedName>
        <fullName evidence="6">Hydrophobin</fullName>
    </recommendedName>
</protein>
<dbReference type="KEGG" id="lbc:LACBIDRAFT_180892"/>
<organism evidence="8">
    <name type="scientific">Laccaria bicolor (strain S238N-H82 / ATCC MYA-4686)</name>
    <name type="common">Bicoloured deceiver</name>
    <name type="synonym">Laccaria laccata var. bicolor</name>
    <dbReference type="NCBI Taxonomy" id="486041"/>
    <lineage>
        <taxon>Eukaryota</taxon>
        <taxon>Fungi</taxon>
        <taxon>Dikarya</taxon>
        <taxon>Basidiomycota</taxon>
        <taxon>Agaricomycotina</taxon>
        <taxon>Agaricomycetes</taxon>
        <taxon>Agaricomycetidae</taxon>
        <taxon>Agaricales</taxon>
        <taxon>Agaricineae</taxon>
        <taxon>Hydnangiaceae</taxon>
        <taxon>Laccaria</taxon>
    </lineage>
</organism>
<feature type="chain" id="PRO_5013984633" description="Hydrophobin" evidence="6">
    <location>
        <begin position="20"/>
        <end position="111"/>
    </location>
</feature>
<keyword evidence="4 6" id="KW-0964">Secreted</keyword>
<comment type="subcellular location">
    <subcellularLocation>
        <location evidence="1 6">Secreted</location>
        <location evidence="1 6">Cell wall</location>
    </subcellularLocation>
</comment>
<sequence length="111" mass="10513">MFSKLALIVTSACALAAVAAPTSTGGSSCNASGGTLQCCNSTESASNISGSISGLLGILGVNPATLTGLIGLQCGISVVGGTSCSSQPVCCSGNNFNGLVVLGCSPVNVGL</sequence>
<name>B0E003_LACBS</name>
<keyword evidence="3 6" id="KW-0134">Cell wall</keyword>
<dbReference type="HOGENOM" id="CLU_105134_2_0_1"/>
<dbReference type="PROSITE" id="PS51257">
    <property type="entry name" value="PROKAR_LIPOPROTEIN"/>
    <property type="match status" value="1"/>
</dbReference>
<reference evidence="7 8" key="1">
    <citation type="journal article" date="2008" name="Nature">
        <title>The genome of Laccaria bicolor provides insights into mycorrhizal symbiosis.</title>
        <authorList>
            <person name="Martin F."/>
            <person name="Aerts A."/>
            <person name="Ahren D."/>
            <person name="Brun A."/>
            <person name="Danchin E.G.J."/>
            <person name="Duchaussoy F."/>
            <person name="Gibon J."/>
            <person name="Kohler A."/>
            <person name="Lindquist E."/>
            <person name="Pereda V."/>
            <person name="Salamov A."/>
            <person name="Shapiro H.J."/>
            <person name="Wuyts J."/>
            <person name="Blaudez D."/>
            <person name="Buee M."/>
            <person name="Brokstein P."/>
            <person name="Canbaeck B."/>
            <person name="Cohen D."/>
            <person name="Courty P.E."/>
            <person name="Coutinho P.M."/>
            <person name="Delaruelle C."/>
            <person name="Detter J.C."/>
            <person name="Deveau A."/>
            <person name="DiFazio S."/>
            <person name="Duplessis S."/>
            <person name="Fraissinet-Tachet L."/>
            <person name="Lucic E."/>
            <person name="Frey-Klett P."/>
            <person name="Fourrey C."/>
            <person name="Feussner I."/>
            <person name="Gay G."/>
            <person name="Grimwood J."/>
            <person name="Hoegger P.J."/>
            <person name="Jain P."/>
            <person name="Kilaru S."/>
            <person name="Labbe J."/>
            <person name="Lin Y.C."/>
            <person name="Legue V."/>
            <person name="Le Tacon F."/>
            <person name="Marmeisse R."/>
            <person name="Melayah D."/>
            <person name="Montanini B."/>
            <person name="Muratet M."/>
            <person name="Nehls U."/>
            <person name="Niculita-Hirzel H."/>
            <person name="Oudot-Le Secq M.P."/>
            <person name="Peter M."/>
            <person name="Quesneville H."/>
            <person name="Rajashekar B."/>
            <person name="Reich M."/>
            <person name="Rouhier N."/>
            <person name="Schmutz J."/>
            <person name="Yin T."/>
            <person name="Chalot M."/>
            <person name="Henrissat B."/>
            <person name="Kuees U."/>
            <person name="Lucas S."/>
            <person name="Van de Peer Y."/>
            <person name="Podila G.K."/>
            <person name="Polle A."/>
            <person name="Pukkila P.J."/>
            <person name="Richardson P.M."/>
            <person name="Rouze P."/>
            <person name="Sanders I.R."/>
            <person name="Stajich J.E."/>
            <person name="Tunlid A."/>
            <person name="Tuskan G."/>
            <person name="Grigoriev I.V."/>
        </authorList>
    </citation>
    <scope>NUCLEOTIDE SEQUENCE [LARGE SCALE GENOMIC DNA]</scope>
    <source>
        <strain evidence="8">S238N-H82 / ATCC MYA-4686</strain>
    </source>
</reference>
<gene>
    <name evidence="7" type="primary">LbH11</name>
    <name evidence="7" type="ORF">LACBIDRAFT_180892</name>
</gene>
<dbReference type="CDD" id="cd23507">
    <property type="entry name" value="hydrophobin_I"/>
    <property type="match status" value="1"/>
</dbReference>
<dbReference type="EMBL" id="DS547158">
    <property type="protein sequence ID" value="EDQ99813.1"/>
    <property type="molecule type" value="Genomic_DNA"/>
</dbReference>
<dbReference type="OrthoDB" id="4225815at2759"/>
<evidence type="ECO:0000256" key="6">
    <source>
        <dbReference type="RuleBase" id="RU365009"/>
    </source>
</evidence>
<evidence type="ECO:0000256" key="1">
    <source>
        <dbReference type="ARBA" id="ARBA00004191"/>
    </source>
</evidence>
<proteinExistence type="inferred from homology"/>
<evidence type="ECO:0000256" key="3">
    <source>
        <dbReference type="ARBA" id="ARBA00022512"/>
    </source>
</evidence>
<dbReference type="GeneID" id="6085171"/>
<keyword evidence="6" id="KW-0732">Signal</keyword>
<evidence type="ECO:0000313" key="7">
    <source>
        <dbReference type="EMBL" id="EDQ99813.1"/>
    </source>
</evidence>
<dbReference type="InterPro" id="IPR001338">
    <property type="entry name" value="Class_I_Hydrophobin"/>
</dbReference>
<keyword evidence="8" id="KW-1185">Reference proteome</keyword>
<dbReference type="Proteomes" id="UP000001194">
    <property type="component" value="Unassembled WGS sequence"/>
</dbReference>
<evidence type="ECO:0000256" key="4">
    <source>
        <dbReference type="ARBA" id="ARBA00022525"/>
    </source>
</evidence>
<accession>B0E003</accession>
<dbReference type="GO" id="GO:0005199">
    <property type="term" value="F:structural constituent of cell wall"/>
    <property type="evidence" value="ECO:0007669"/>
    <property type="project" value="InterPro"/>
</dbReference>
<dbReference type="GO" id="GO:0009277">
    <property type="term" value="C:fungal-type cell wall"/>
    <property type="evidence" value="ECO:0007669"/>
    <property type="project" value="InterPro"/>
</dbReference>
<feature type="signal peptide" evidence="6">
    <location>
        <begin position="1"/>
        <end position="19"/>
    </location>
</feature>